<keyword evidence="5" id="KW-0732">Signal</keyword>
<sequence>MHTRSLIRKMGGLLLGLALLGGFIVGPQPAPASAAVATNNPNFSANVMAPLVVSDWGQFGSQLNTVKSYGVDAVTVDVWWGTVEGAGDNQFNWSYYDRIFSEITSRGLDIVPIFSFHQCGGNVGDTCNIPLPSWLWGKYASTSYNGIVLGTNGLKHRSEQGNVSNETVQGWATPVVANEYRDFTQAFVARYGTTYANRMQEINVSLGPAGELRYPSYNGHDSGTGYPTRGALQAYSPLAVKSFQQFAIAKYGTLAGVNAAWGTQVTAQSQIQPPNNADFFFSSGDYRNTQYGKDFIDWYNGSLVDHGERMLDTVLAALGTSFPGAEIGYKIPGVHWSMTGPTPRAAEVAAGLVQTSVDMNAASTGRGYANIVGLANRVADSGRGVILHFTCLEFNDENFAPQYSQAKTLVGWVGAEAGRQNVAIKGENALAGGITSNNGWDNVNQAFDTFPYIGMTVLRVGEVASGTGASRYAQFIQKYRPAGSAWNSLYVRGTNNNWSLSTPMTKSGDVWTATNVSFGSAASQRFKFDVRGDWSLNYGGSGLSGTAVQSGGDIAVQSNTSYTITFNERTKQYAATPSGTTQPPPTGGAVTIKFAEWQSATSYSLHTWNGLSGTFPMQYEGFINGRHWWTITVQNAPNSFGFTFTNSNGNWDTADRSYTRQASTVYVLPGNATVFTTRP</sequence>
<keyword evidence="15" id="KW-1185">Reference proteome</keyword>
<feature type="binding site" evidence="11">
    <location>
        <position position="390"/>
    </location>
    <ligand>
        <name>substrate</name>
    </ligand>
</feature>
<feature type="active site" description="Proton acceptor" evidence="10">
    <location>
        <position position="427"/>
    </location>
</feature>
<dbReference type="GO" id="GO:0016161">
    <property type="term" value="F:beta-amylase activity"/>
    <property type="evidence" value="ECO:0007669"/>
    <property type="project" value="UniProtKB-EC"/>
</dbReference>
<dbReference type="EC" id="3.2.1.2" evidence="3 13"/>
<name>A0A4Q7LU46_9MICO</name>
<evidence type="ECO:0000256" key="13">
    <source>
        <dbReference type="RuleBase" id="RU000509"/>
    </source>
</evidence>
<evidence type="ECO:0000256" key="4">
    <source>
        <dbReference type="ARBA" id="ARBA00022723"/>
    </source>
</evidence>
<feature type="binding site" evidence="12">
    <location>
        <position position="179"/>
    </location>
    <ligand>
        <name>Ca(2+)</name>
        <dbReference type="ChEBI" id="CHEBI:29108"/>
    </ligand>
</feature>
<dbReference type="Gene3D" id="3.20.20.80">
    <property type="entry name" value="Glycosidases"/>
    <property type="match status" value="1"/>
</dbReference>
<organism evidence="14 15">
    <name type="scientific">Microcella putealis</name>
    <dbReference type="NCBI Taxonomy" id="337005"/>
    <lineage>
        <taxon>Bacteria</taxon>
        <taxon>Bacillati</taxon>
        <taxon>Actinomycetota</taxon>
        <taxon>Actinomycetes</taxon>
        <taxon>Micrococcales</taxon>
        <taxon>Microbacteriaceae</taxon>
        <taxon>Microcella</taxon>
    </lineage>
</organism>
<dbReference type="InterPro" id="IPR017853">
    <property type="entry name" value="GH"/>
</dbReference>
<evidence type="ECO:0000313" key="14">
    <source>
        <dbReference type="EMBL" id="RZS57339.1"/>
    </source>
</evidence>
<keyword evidence="8 13" id="KW-0326">Glycosidase</keyword>
<dbReference type="GO" id="GO:0046872">
    <property type="term" value="F:metal ion binding"/>
    <property type="evidence" value="ECO:0007669"/>
    <property type="project" value="UniProtKB-KW"/>
</dbReference>
<dbReference type="InterPro" id="IPR000125">
    <property type="entry name" value="Glyco_hydro_14A_bac"/>
</dbReference>
<feature type="binding site" evidence="11">
    <location>
        <position position="117"/>
    </location>
    <ligand>
        <name>substrate</name>
    </ligand>
</feature>
<comment type="similarity">
    <text evidence="2 13">Belongs to the glycosyl hydrolase 14 family.</text>
</comment>
<dbReference type="PROSITE" id="PS00506">
    <property type="entry name" value="BETA_AMYLASE_1"/>
    <property type="match status" value="1"/>
</dbReference>
<dbReference type="PANTHER" id="PTHR31352">
    <property type="entry name" value="BETA-AMYLASE 1, CHLOROPLASTIC"/>
    <property type="match status" value="1"/>
</dbReference>
<dbReference type="PRINTS" id="PR00750">
    <property type="entry name" value="BETAAMYLASE"/>
</dbReference>
<dbReference type="PROSITE" id="PS00679">
    <property type="entry name" value="BETA_AMYLASE_2"/>
    <property type="match status" value="1"/>
</dbReference>
<proteinExistence type="inferred from homology"/>
<feature type="binding site" evidence="11">
    <location>
        <begin position="428"/>
        <end position="429"/>
    </location>
    <ligand>
        <name>substrate</name>
    </ligand>
</feature>
<evidence type="ECO:0000256" key="3">
    <source>
        <dbReference type="ARBA" id="ARBA00012594"/>
    </source>
</evidence>
<evidence type="ECO:0000256" key="11">
    <source>
        <dbReference type="PIRSR" id="PIRSR600125-2"/>
    </source>
</evidence>
<feature type="active site" description="Proton donor" evidence="10">
    <location>
        <position position="211"/>
    </location>
</feature>
<feature type="binding site" evidence="11">
    <location>
        <position position="77"/>
    </location>
    <ligand>
        <name>substrate</name>
    </ligand>
</feature>
<gene>
    <name evidence="14" type="ORF">EV141_1051</name>
</gene>
<reference evidence="14 15" key="1">
    <citation type="journal article" date="2015" name="Stand. Genomic Sci.">
        <title>Genomic Encyclopedia of Bacterial and Archaeal Type Strains, Phase III: the genomes of soil and plant-associated and newly described type strains.</title>
        <authorList>
            <person name="Whitman W.B."/>
            <person name="Woyke T."/>
            <person name="Klenk H.P."/>
            <person name="Zhou Y."/>
            <person name="Lilburn T.G."/>
            <person name="Beck B.J."/>
            <person name="De Vos P."/>
            <person name="Vandamme P."/>
            <person name="Eisen J.A."/>
            <person name="Garrity G."/>
            <person name="Hugenholtz P."/>
            <person name="Kyrpides N.C."/>
        </authorList>
    </citation>
    <scope>NUCLEOTIDE SEQUENCE [LARGE SCALE GENOMIC DNA]</scope>
    <source>
        <strain evidence="14 15">CV2</strain>
    </source>
</reference>
<dbReference type="Gene3D" id="2.60.40.3620">
    <property type="match status" value="1"/>
</dbReference>
<evidence type="ECO:0000313" key="15">
    <source>
        <dbReference type="Proteomes" id="UP000293519"/>
    </source>
</evidence>
<comment type="cofactor">
    <cofactor evidence="12">
        <name>Ca(2+)</name>
        <dbReference type="ChEBI" id="CHEBI:29108"/>
    </cofactor>
    <text evidence="12">Binds 1 Ca(2+) ion per subunit.</text>
</comment>
<evidence type="ECO:0000256" key="5">
    <source>
        <dbReference type="ARBA" id="ARBA00022729"/>
    </source>
</evidence>
<keyword evidence="6 13" id="KW-0378">Hydrolase</keyword>
<comment type="caution">
    <text evidence="14">The sequence shown here is derived from an EMBL/GenBank/DDBJ whole genome shotgun (WGS) entry which is preliminary data.</text>
</comment>
<evidence type="ECO:0000256" key="12">
    <source>
        <dbReference type="PIRSR" id="PIRSR600125-3"/>
    </source>
</evidence>
<evidence type="ECO:0000256" key="1">
    <source>
        <dbReference type="ARBA" id="ARBA00000546"/>
    </source>
</evidence>
<dbReference type="InterPro" id="IPR014756">
    <property type="entry name" value="Ig_E-set"/>
</dbReference>
<dbReference type="InterPro" id="IPR001554">
    <property type="entry name" value="Glyco_hydro_14"/>
</dbReference>
<protein>
    <recommendedName>
        <fullName evidence="3 13">Beta-amylase</fullName>
        <ecNumber evidence="3 13">3.2.1.2</ecNumber>
    </recommendedName>
</protein>
<keyword evidence="9 13" id="KW-0624">Polysaccharide degradation</keyword>
<dbReference type="EMBL" id="SGWW01000002">
    <property type="protein sequence ID" value="RZS57339.1"/>
    <property type="molecule type" value="Genomic_DNA"/>
</dbReference>
<evidence type="ECO:0000256" key="2">
    <source>
        <dbReference type="ARBA" id="ARBA00005652"/>
    </source>
</evidence>
<dbReference type="Pfam" id="PF01373">
    <property type="entry name" value="Glyco_hydro_14"/>
    <property type="match status" value="1"/>
</dbReference>
<dbReference type="GO" id="GO:0000272">
    <property type="term" value="P:polysaccharide catabolic process"/>
    <property type="evidence" value="ECO:0007669"/>
    <property type="project" value="UniProtKB-KW"/>
</dbReference>
<evidence type="ECO:0000256" key="8">
    <source>
        <dbReference type="ARBA" id="ARBA00023295"/>
    </source>
</evidence>
<comment type="catalytic activity">
    <reaction evidence="1 13">
        <text>Hydrolysis of (1-&gt;4)-alpha-D-glucosidic linkages in polysaccharides so as to remove successive maltose units from the non-reducing ends of the chains.</text>
        <dbReference type="EC" id="3.2.1.2"/>
    </reaction>
</comment>
<dbReference type="PRINTS" id="PR00841">
    <property type="entry name" value="GLHYDLASE14A"/>
</dbReference>
<dbReference type="SUPFAM" id="SSF51445">
    <property type="entry name" value="(Trans)glycosidases"/>
    <property type="match status" value="1"/>
</dbReference>
<keyword evidence="4 12" id="KW-0479">Metal-binding</keyword>
<dbReference type="AlphaFoldDB" id="A0A4Q7LU46"/>
<feature type="binding site" evidence="11">
    <location>
        <position position="335"/>
    </location>
    <ligand>
        <name>substrate</name>
    </ligand>
</feature>
<feature type="binding site" evidence="11">
    <location>
        <position position="459"/>
    </location>
    <ligand>
        <name>substrate</name>
    </ligand>
</feature>
<dbReference type="Proteomes" id="UP000293519">
    <property type="component" value="Unassembled WGS sequence"/>
</dbReference>
<evidence type="ECO:0000256" key="6">
    <source>
        <dbReference type="ARBA" id="ARBA00022801"/>
    </source>
</evidence>
<feature type="binding site" evidence="12">
    <location>
        <position position="84"/>
    </location>
    <ligand>
        <name>Ca(2+)</name>
        <dbReference type="ChEBI" id="CHEBI:29108"/>
    </ligand>
</feature>
<evidence type="ECO:0000256" key="9">
    <source>
        <dbReference type="ARBA" id="ARBA00023326"/>
    </source>
</evidence>
<evidence type="ECO:0000256" key="10">
    <source>
        <dbReference type="PIRSR" id="PIRSR600125-1"/>
    </source>
</evidence>
<feature type="binding site" evidence="11">
    <location>
        <position position="125"/>
    </location>
    <ligand>
        <name>substrate</name>
    </ligand>
</feature>
<feature type="binding site" evidence="12">
    <location>
        <position position="88"/>
    </location>
    <ligand>
        <name>Ca(2+)</name>
        <dbReference type="ChEBI" id="CHEBI:29108"/>
    </ligand>
</feature>
<accession>A0A4Q7LU46</accession>
<keyword evidence="12" id="KW-0106">Calcium</keyword>
<dbReference type="InterPro" id="IPR018238">
    <property type="entry name" value="Glyco_hydro_14_CS"/>
</dbReference>
<evidence type="ECO:0000256" key="7">
    <source>
        <dbReference type="ARBA" id="ARBA00023277"/>
    </source>
</evidence>
<dbReference type="PANTHER" id="PTHR31352:SF1">
    <property type="entry name" value="BETA-AMYLASE 3, CHLOROPLASTIC"/>
    <property type="match status" value="1"/>
</dbReference>
<dbReference type="SUPFAM" id="SSF81296">
    <property type="entry name" value="E set domains"/>
    <property type="match status" value="1"/>
</dbReference>
<feature type="binding site" evidence="11">
    <location>
        <position position="330"/>
    </location>
    <ligand>
        <name>substrate</name>
    </ligand>
</feature>
<keyword evidence="7 13" id="KW-0119">Carbohydrate metabolism</keyword>